<comment type="subcellular location">
    <subcellularLocation>
        <location evidence="4">Secreted</location>
    </subcellularLocation>
    <subcellularLocation>
        <location evidence="4">Bacterial flagellum</location>
    </subcellularLocation>
</comment>
<dbReference type="Pfam" id="PF00700">
    <property type="entry name" value="Flagellin_C"/>
    <property type="match status" value="1"/>
</dbReference>
<dbReference type="InterPro" id="IPR001492">
    <property type="entry name" value="Flagellin"/>
</dbReference>
<dbReference type="PANTHER" id="PTHR42792">
    <property type="entry name" value="FLAGELLIN"/>
    <property type="match status" value="1"/>
</dbReference>
<name>A0ABN1JUN3_9CLOT</name>
<organism evidence="7 8">
    <name type="scientific">Clostridium oceanicum</name>
    <dbReference type="NCBI Taxonomy" id="1543"/>
    <lineage>
        <taxon>Bacteria</taxon>
        <taxon>Bacillati</taxon>
        <taxon>Bacillota</taxon>
        <taxon>Clostridia</taxon>
        <taxon>Eubacteriales</taxon>
        <taxon>Clostridiaceae</taxon>
        <taxon>Clostridium</taxon>
    </lineage>
</organism>
<evidence type="ECO:0000256" key="2">
    <source>
        <dbReference type="ARBA" id="ARBA00020110"/>
    </source>
</evidence>
<dbReference type="PRINTS" id="PR00207">
    <property type="entry name" value="FLAGELLIN"/>
</dbReference>
<sequence length="684" mass="70185">MIINHNMNAMNAHRNMMGNVRSAGKSMEKLSSGLRINRAGDDAAGLAISEKMRAQVRGLDQASRNAQDGISMIQTAEGALNETHSILQRMRELATQAANDTNNTEDRQQIQKEINQLTSEINRIGNTTEFNTQKMLDGGEAAGKAKGAEGGEETKVVAGKFEFKIGTMTDDKTITIGGEKFTKKTADDADAGEFKDVAGLKAAIEKNATLSAKYDVTENAGTITLTQKAGKESSEALTLTTDDTANKATIEGSLKTVEEGKGAEGGAKEAKAASKAFGDLTITAKEAGKAGNDIKVEFKASGTATKVTAAVKDGVITITGKTADLTNDNIKAAIEGNDDAKKLVSVEVATGKGSETQTAASGVALEGGADAEESKADGFTATLQIGANKGQAFKMEIADMRSEALGISQKTSGAAEAGDAGEAKGEAAKAAEKDFTIDGKTVTVTAGAENGEKGNNIEIEFAKANGTTKAAWTGNKLTITLSDNTTNENTDAKINAAIQAATGTVPSGLDASKINVSGLDATATGADLSGGGVTMPAAAKLAGGADAKAAGKADGAEGAAAGAGAAFTTTGAVTNGTDDTAVESALDVSSHENATNAIDVLNTAINKVSTERSKLGAYQNRLEHTINNLGTSSENLQAAESRIRDVDMANEMMTFSKNNILQQAAQAMLAQANQQPQGVLQLLR</sequence>
<evidence type="ECO:0000256" key="4">
    <source>
        <dbReference type="RuleBase" id="RU362073"/>
    </source>
</evidence>
<protein>
    <recommendedName>
        <fullName evidence="2 4">Flagellin</fullName>
    </recommendedName>
</protein>
<dbReference type="Pfam" id="PF00669">
    <property type="entry name" value="Flagellin_N"/>
    <property type="match status" value="1"/>
</dbReference>
<keyword evidence="3 4" id="KW-0975">Bacterial flagellum</keyword>
<dbReference type="Proteomes" id="UP001501510">
    <property type="component" value="Unassembled WGS sequence"/>
</dbReference>
<dbReference type="Gene3D" id="6.10.10.10">
    <property type="entry name" value="Flagellar export chaperone, C-terminal domain"/>
    <property type="match status" value="1"/>
</dbReference>
<dbReference type="InterPro" id="IPR046358">
    <property type="entry name" value="Flagellin_C"/>
</dbReference>
<feature type="domain" description="Flagellin C-terminal" evidence="6">
    <location>
        <begin position="598"/>
        <end position="683"/>
    </location>
</feature>
<dbReference type="InterPro" id="IPR001029">
    <property type="entry name" value="Flagellin_N"/>
</dbReference>
<keyword evidence="8" id="KW-1185">Reference proteome</keyword>
<dbReference type="RefSeq" id="WP_343763637.1">
    <property type="nucleotide sequence ID" value="NZ_BAAACG010000019.1"/>
</dbReference>
<dbReference type="EMBL" id="BAAACG010000019">
    <property type="protein sequence ID" value="GAA0746523.1"/>
    <property type="molecule type" value="Genomic_DNA"/>
</dbReference>
<evidence type="ECO:0000256" key="1">
    <source>
        <dbReference type="ARBA" id="ARBA00005709"/>
    </source>
</evidence>
<dbReference type="PANTHER" id="PTHR42792:SF2">
    <property type="entry name" value="FLAGELLIN"/>
    <property type="match status" value="1"/>
</dbReference>
<evidence type="ECO:0000259" key="6">
    <source>
        <dbReference type="Pfam" id="PF00700"/>
    </source>
</evidence>
<comment type="function">
    <text evidence="4">Flagellin is the subunit protein which polymerizes to form the filaments of bacterial flagella.</text>
</comment>
<gene>
    <name evidence="7" type="ORF">GCM10008906_34250</name>
</gene>
<dbReference type="Gene3D" id="1.20.1330.10">
    <property type="entry name" value="f41 fragment of flagellin, N-terminal domain"/>
    <property type="match status" value="2"/>
</dbReference>
<comment type="caution">
    <text evidence="7">The sequence shown here is derived from an EMBL/GenBank/DDBJ whole genome shotgun (WGS) entry which is preliminary data.</text>
</comment>
<evidence type="ECO:0000313" key="8">
    <source>
        <dbReference type="Proteomes" id="UP001501510"/>
    </source>
</evidence>
<accession>A0ABN1JUN3</accession>
<reference evidence="7 8" key="1">
    <citation type="journal article" date="2019" name="Int. J. Syst. Evol. Microbiol.">
        <title>The Global Catalogue of Microorganisms (GCM) 10K type strain sequencing project: providing services to taxonomists for standard genome sequencing and annotation.</title>
        <authorList>
            <consortium name="The Broad Institute Genomics Platform"/>
            <consortium name="The Broad Institute Genome Sequencing Center for Infectious Disease"/>
            <person name="Wu L."/>
            <person name="Ma J."/>
        </authorList>
    </citation>
    <scope>NUCLEOTIDE SEQUENCE [LARGE SCALE GENOMIC DNA]</scope>
    <source>
        <strain evidence="7 8">JCM 1407</strain>
    </source>
</reference>
<dbReference type="InterPro" id="IPR042187">
    <property type="entry name" value="Flagellin_C_sub2"/>
</dbReference>
<comment type="similarity">
    <text evidence="1 4">Belongs to the bacterial flagellin family.</text>
</comment>
<keyword evidence="4" id="KW-0964">Secreted</keyword>
<dbReference type="SUPFAM" id="SSF64518">
    <property type="entry name" value="Phase 1 flagellin"/>
    <property type="match status" value="2"/>
</dbReference>
<evidence type="ECO:0000256" key="3">
    <source>
        <dbReference type="ARBA" id="ARBA00023143"/>
    </source>
</evidence>
<dbReference type="Gene3D" id="3.30.70.2120">
    <property type="match status" value="1"/>
</dbReference>
<evidence type="ECO:0000259" key="5">
    <source>
        <dbReference type="Pfam" id="PF00669"/>
    </source>
</evidence>
<feature type="domain" description="Flagellin N-terminal" evidence="5">
    <location>
        <begin position="3"/>
        <end position="138"/>
    </location>
</feature>
<evidence type="ECO:0000313" key="7">
    <source>
        <dbReference type="EMBL" id="GAA0746523.1"/>
    </source>
</evidence>
<proteinExistence type="inferred from homology"/>